<dbReference type="GO" id="GO:0032543">
    <property type="term" value="P:mitochondrial translation"/>
    <property type="evidence" value="ECO:0007669"/>
    <property type="project" value="TreeGrafter"/>
</dbReference>
<evidence type="ECO:0000313" key="3">
    <source>
        <dbReference type="EMBL" id="OTF71203.1"/>
    </source>
</evidence>
<keyword evidence="1 3" id="KW-0689">Ribosomal protein</keyword>
<sequence length="167" mass="19757">MLATILRCSLCNIKNHPFLRNHAANIFTTTEKRVKEIRIKEDDDQITIEGCRIESDRKDQLVKLPHSTCACPLCRLNLKRLEYSDVLILSQFTESNGRLMSQPDTGLCSYSYRNVKKMVNQAHSAKLLPRPPEYKSYGPWEDLNHYYEWPRRIRDRPKSVIKKEYWK</sequence>
<name>A0A1Y3AU82_EURMA</name>
<dbReference type="AlphaFoldDB" id="A0A1Y3AU82"/>
<dbReference type="InterPro" id="IPR001648">
    <property type="entry name" value="Ribosomal_bS18"/>
</dbReference>
<dbReference type="SUPFAM" id="SSF46911">
    <property type="entry name" value="Ribosomal protein S18"/>
    <property type="match status" value="1"/>
</dbReference>
<dbReference type="Proteomes" id="UP000194236">
    <property type="component" value="Unassembled WGS sequence"/>
</dbReference>
<dbReference type="EMBL" id="MUJZ01062133">
    <property type="protein sequence ID" value="OTF71203.1"/>
    <property type="molecule type" value="Genomic_DNA"/>
</dbReference>
<reference evidence="3 4" key="1">
    <citation type="submission" date="2017-03" db="EMBL/GenBank/DDBJ databases">
        <title>Genome Survey of Euroglyphus maynei.</title>
        <authorList>
            <person name="Arlian L.G."/>
            <person name="Morgan M.S."/>
            <person name="Rider S.D."/>
        </authorList>
    </citation>
    <scope>NUCLEOTIDE SEQUENCE [LARGE SCALE GENOMIC DNA]</scope>
    <source>
        <strain evidence="3">Arlian Lab</strain>
        <tissue evidence="3">Whole body</tissue>
    </source>
</reference>
<organism evidence="3 4">
    <name type="scientific">Euroglyphus maynei</name>
    <name type="common">Mayne's house dust mite</name>
    <dbReference type="NCBI Taxonomy" id="6958"/>
    <lineage>
        <taxon>Eukaryota</taxon>
        <taxon>Metazoa</taxon>
        <taxon>Ecdysozoa</taxon>
        <taxon>Arthropoda</taxon>
        <taxon>Chelicerata</taxon>
        <taxon>Arachnida</taxon>
        <taxon>Acari</taxon>
        <taxon>Acariformes</taxon>
        <taxon>Sarcoptiformes</taxon>
        <taxon>Astigmata</taxon>
        <taxon>Psoroptidia</taxon>
        <taxon>Analgoidea</taxon>
        <taxon>Pyroglyphidae</taxon>
        <taxon>Pyroglyphinae</taxon>
        <taxon>Euroglyphus</taxon>
    </lineage>
</organism>
<gene>
    <name evidence="3" type="ORF">BLA29_000118</name>
</gene>
<dbReference type="OrthoDB" id="10054543at2759"/>
<keyword evidence="2" id="KW-0687">Ribonucleoprotein</keyword>
<comment type="caution">
    <text evidence="3">The sequence shown here is derived from an EMBL/GenBank/DDBJ whole genome shotgun (WGS) entry which is preliminary data.</text>
</comment>
<dbReference type="GO" id="GO:0070181">
    <property type="term" value="F:small ribosomal subunit rRNA binding"/>
    <property type="evidence" value="ECO:0007669"/>
    <property type="project" value="TreeGrafter"/>
</dbReference>
<dbReference type="Pfam" id="PF01084">
    <property type="entry name" value="Ribosomal_S18"/>
    <property type="match status" value="1"/>
</dbReference>
<dbReference type="Gene3D" id="4.10.640.10">
    <property type="entry name" value="Ribosomal protein S18"/>
    <property type="match status" value="1"/>
</dbReference>
<dbReference type="InterPro" id="IPR036870">
    <property type="entry name" value="Ribosomal_bS18_sf"/>
</dbReference>
<evidence type="ECO:0000256" key="1">
    <source>
        <dbReference type="ARBA" id="ARBA00022980"/>
    </source>
</evidence>
<dbReference type="PANTHER" id="PTHR13479:SF66">
    <property type="entry name" value="LARGE RIBOSOMAL SUBUNIT PROTEIN ML66"/>
    <property type="match status" value="1"/>
</dbReference>
<dbReference type="GO" id="GO:0003735">
    <property type="term" value="F:structural constituent of ribosome"/>
    <property type="evidence" value="ECO:0007669"/>
    <property type="project" value="InterPro"/>
</dbReference>
<accession>A0A1Y3AU82</accession>
<dbReference type="PANTHER" id="PTHR13479">
    <property type="entry name" value="30S RIBOSOMAL PROTEIN S18"/>
    <property type="match status" value="1"/>
</dbReference>
<proteinExistence type="predicted"/>
<keyword evidence="4" id="KW-1185">Reference proteome</keyword>
<dbReference type="GO" id="GO:0005763">
    <property type="term" value="C:mitochondrial small ribosomal subunit"/>
    <property type="evidence" value="ECO:0007669"/>
    <property type="project" value="TreeGrafter"/>
</dbReference>
<protein>
    <submittedName>
        <fullName evidence="3">28S ribosomal protein S18a, mitochondrial-like protein</fullName>
    </submittedName>
</protein>
<evidence type="ECO:0000313" key="4">
    <source>
        <dbReference type="Proteomes" id="UP000194236"/>
    </source>
</evidence>
<evidence type="ECO:0000256" key="2">
    <source>
        <dbReference type="ARBA" id="ARBA00023274"/>
    </source>
</evidence>